<dbReference type="Proteomes" id="UP000077659">
    <property type="component" value="Unassembled WGS sequence"/>
</dbReference>
<dbReference type="OrthoDB" id="8909582at2"/>
<feature type="domain" description="KTSC" evidence="1">
    <location>
        <begin position="13"/>
        <end position="72"/>
    </location>
</feature>
<reference evidence="3 4" key="1">
    <citation type="submission" date="2016-05" db="EMBL/GenBank/DDBJ databases">
        <title>Pathogenic, phenotypic and molecular characterisation of Xanthomonas nasturtii sp. nov. and Xanthomonas floridensis sp. nov., new species of Xanthomonas associated with watercress production in Florida.</title>
        <authorList>
            <person name="Vicente J.G."/>
            <person name="Rothwell S."/>
            <person name="Holub E.B."/>
            <person name="Studholme D.J."/>
        </authorList>
    </citation>
    <scope>NUCLEOTIDE SEQUENCE [LARGE SCALE GENOMIC DNA]</scope>
    <source>
        <strain evidence="3 4">WHRI 8848</strain>
    </source>
</reference>
<evidence type="ECO:0000313" key="5">
    <source>
        <dbReference type="Proteomes" id="UP001303614"/>
    </source>
</evidence>
<comment type="caution">
    <text evidence="3">The sequence shown here is derived from an EMBL/GenBank/DDBJ whole genome shotgun (WGS) entry which is preliminary data.</text>
</comment>
<evidence type="ECO:0000313" key="2">
    <source>
        <dbReference type="EMBL" id="MEA5123267.1"/>
    </source>
</evidence>
<protein>
    <submittedName>
        <fullName evidence="3">KTSC domain-containing protein</fullName>
    </submittedName>
</protein>
<evidence type="ECO:0000313" key="4">
    <source>
        <dbReference type="Proteomes" id="UP000077659"/>
    </source>
</evidence>
<dbReference type="Proteomes" id="UP001303614">
    <property type="component" value="Unassembled WGS sequence"/>
</dbReference>
<dbReference type="InterPro" id="IPR025309">
    <property type="entry name" value="KTSC_dom"/>
</dbReference>
<dbReference type="EMBL" id="JAYFSO010000005">
    <property type="protein sequence ID" value="MEA5123267.1"/>
    <property type="molecule type" value="Genomic_DNA"/>
</dbReference>
<dbReference type="STRING" id="1843580.A7D17_15890"/>
<accession>A0A1A9MC83</accession>
<organism evidence="3 4">
    <name type="scientific">Xanthomonas floridensis</name>
    <dbReference type="NCBI Taxonomy" id="1843580"/>
    <lineage>
        <taxon>Bacteria</taxon>
        <taxon>Pseudomonadati</taxon>
        <taxon>Pseudomonadota</taxon>
        <taxon>Gammaproteobacteria</taxon>
        <taxon>Lysobacterales</taxon>
        <taxon>Lysobacteraceae</taxon>
        <taxon>Xanthomonas</taxon>
    </lineage>
</organism>
<dbReference type="AlphaFoldDB" id="A0A1A9MC83"/>
<evidence type="ECO:0000313" key="3">
    <source>
        <dbReference type="EMBL" id="OAG67669.1"/>
    </source>
</evidence>
<dbReference type="EMBL" id="LXNG01000014">
    <property type="protein sequence ID" value="OAG67669.1"/>
    <property type="molecule type" value="Genomic_DNA"/>
</dbReference>
<evidence type="ECO:0000259" key="1">
    <source>
        <dbReference type="Pfam" id="PF13619"/>
    </source>
</evidence>
<keyword evidence="5" id="KW-1185">Reference proteome</keyword>
<name>A0A1A9MC83_9XANT</name>
<proteinExistence type="predicted"/>
<sequence length="92" mass="10280">MNAPVRIPLIDVESRQIAAIGHDAATQTLAVRFKNWKGENTSLYHYDNVTAEDYAALQAAESKGGHFNKVIKADPVRWPYRKVEDRPLSDAA</sequence>
<dbReference type="Pfam" id="PF13619">
    <property type="entry name" value="KTSC"/>
    <property type="match status" value="1"/>
</dbReference>
<reference evidence="2 5" key="2">
    <citation type="submission" date="2023-12" db="EMBL/GenBank/DDBJ databases">
        <title>Genome sequencing of Xanthomonas floridensis.</title>
        <authorList>
            <person name="Greer S."/>
            <person name="Harrison J."/>
            <person name="Grant M."/>
            <person name="Vicente J."/>
            <person name="Studholme D."/>
        </authorList>
    </citation>
    <scope>NUCLEOTIDE SEQUENCE [LARGE SCALE GENOMIC DNA]</scope>
    <source>
        <strain evidence="2 5">WHRI 8848</strain>
    </source>
</reference>
<gene>
    <name evidence="3" type="ORF">A7D17_15890</name>
    <name evidence="2" type="ORF">VB146_05165</name>
</gene>
<dbReference type="RefSeq" id="WP_064508820.1">
    <property type="nucleotide sequence ID" value="NZ_JAYFSN010000017.1"/>
</dbReference>